<dbReference type="GO" id="GO:0003677">
    <property type="term" value="F:DNA binding"/>
    <property type="evidence" value="ECO:0007669"/>
    <property type="project" value="UniProtKB-KW"/>
</dbReference>
<reference evidence="2" key="1">
    <citation type="journal article" date="2019" name="Int. J. Syst. Evol. Microbiol.">
        <title>The Global Catalogue of Microorganisms (GCM) 10K type strain sequencing project: providing services to taxonomists for standard genome sequencing and annotation.</title>
        <authorList>
            <consortium name="The Broad Institute Genomics Platform"/>
            <consortium name="The Broad Institute Genome Sequencing Center for Infectious Disease"/>
            <person name="Wu L."/>
            <person name="Ma J."/>
        </authorList>
    </citation>
    <scope>NUCLEOTIDE SEQUENCE [LARGE SCALE GENOMIC DNA]</scope>
    <source>
        <strain evidence="2">CCUG 57113</strain>
    </source>
</reference>
<evidence type="ECO:0000313" key="1">
    <source>
        <dbReference type="EMBL" id="MFC5468363.1"/>
    </source>
</evidence>
<sequence>MVMHAGGFEADYGKWLEQQLFRCEGERARRLKGGLGHAEKEMLIQVWWPAFGKLRHLQPEYEVTDFLEGKRFIDLAYIRPPIKIAFEIDGFGPHLQRISRDQFSNQWVRQMHLLNNDWIVVRISYDDVRQRPRLWQQLIQQMMWRLFGESAEGAFETVSAAEKEIVRLAIRLGRPLKLPDVQLTVPCGYRMARATMDKLVRRQWFQSEGGGVRRMHSWRLILDERQIHKIL</sequence>
<keyword evidence="2" id="KW-1185">Reference proteome</keyword>
<name>A0ABW0LRJ0_9BACL</name>
<dbReference type="RefSeq" id="WP_209748697.1">
    <property type="nucleotide sequence ID" value="NZ_JBHSMH010000011.1"/>
</dbReference>
<organism evidence="1 2">
    <name type="scientific">Cohnella suwonensis</name>
    <dbReference type="NCBI Taxonomy" id="696072"/>
    <lineage>
        <taxon>Bacteria</taxon>
        <taxon>Bacillati</taxon>
        <taxon>Bacillota</taxon>
        <taxon>Bacilli</taxon>
        <taxon>Bacillales</taxon>
        <taxon>Paenibacillaceae</taxon>
        <taxon>Cohnella</taxon>
    </lineage>
</organism>
<comment type="caution">
    <text evidence="1">The sequence shown here is derived from an EMBL/GenBank/DDBJ whole genome shotgun (WGS) entry which is preliminary data.</text>
</comment>
<protein>
    <submittedName>
        <fullName evidence="1">DNA-binding response regulator</fullName>
    </submittedName>
</protein>
<gene>
    <name evidence="1" type="ORF">ACFPPD_06500</name>
</gene>
<evidence type="ECO:0000313" key="2">
    <source>
        <dbReference type="Proteomes" id="UP001596105"/>
    </source>
</evidence>
<dbReference type="Proteomes" id="UP001596105">
    <property type="component" value="Unassembled WGS sequence"/>
</dbReference>
<keyword evidence="1" id="KW-0238">DNA-binding</keyword>
<accession>A0ABW0LRJ0</accession>
<proteinExistence type="predicted"/>
<dbReference type="EMBL" id="JBHSMH010000011">
    <property type="protein sequence ID" value="MFC5468363.1"/>
    <property type="molecule type" value="Genomic_DNA"/>
</dbReference>